<dbReference type="RefSeq" id="YP_010092174.1">
    <property type="nucleotide sequence ID" value="NC_055728.1"/>
</dbReference>
<dbReference type="EMBL" id="MF036692">
    <property type="protein sequence ID" value="ARW57996.1"/>
    <property type="molecule type" value="Genomic_DNA"/>
</dbReference>
<comment type="subcellular location">
    <subcellularLocation>
        <location evidence="1">Virion</location>
    </subcellularLocation>
</comment>
<reference evidence="2 3" key="1">
    <citation type="submission" date="2017-05" db="EMBL/GenBank/DDBJ databases">
        <title>Environmental T4-family bacteriophages evolve to escape abortive infection via multiple routes in a bacterial host employing #altruistic suicide# through Type III toxin-antitoxin systems.</title>
        <authorList>
            <person name="Chen B."/>
            <person name="Akusobi C."/>
            <person name="Fang X."/>
            <person name="Salmond G.P.C."/>
        </authorList>
    </citation>
    <scope>NUCLEOTIDE SEQUENCE [LARGE SCALE GENOMIC DNA]</scope>
</reference>
<dbReference type="KEGG" id="vg:65109737"/>
<dbReference type="GO" id="GO:0098021">
    <property type="term" value="C:viral capsid, decoration"/>
    <property type="evidence" value="ECO:0007669"/>
    <property type="project" value="UniProtKB-UniRule"/>
</dbReference>
<dbReference type="Gene3D" id="3.90.930.20">
    <property type="entry name" value="Small outer capsid protein Soc"/>
    <property type="match status" value="1"/>
</dbReference>
<dbReference type="GeneID" id="65109737"/>
<protein>
    <recommendedName>
        <fullName evidence="1">Small outer capsid protein</fullName>
        <shortName evidence="1">Soc</shortName>
    </recommendedName>
</protein>
<evidence type="ECO:0000313" key="3">
    <source>
        <dbReference type="Proteomes" id="UP000225074"/>
    </source>
</evidence>
<keyword evidence="1" id="KW-0946">Virion</keyword>
<dbReference type="Proteomes" id="UP000225074">
    <property type="component" value="Genome"/>
</dbReference>
<comment type="function">
    <text evidence="1">Capsid decoration protein which helps to stabilize the capsid against extremes of pH and temperature. Once maturation and expansion of the capsid has occured, trimers of soc attach the interfaces between the hexamer of the major capsid protein. Acts as a 'glue' between neighboring hexameric capsomers. Dispensable for the head morphogenesis and phage infection.</text>
</comment>
<dbReference type="HAMAP" id="MF_04115">
    <property type="entry name" value="SOC_T4"/>
    <property type="match status" value="1"/>
</dbReference>
<keyword evidence="1" id="KW-0167">Capsid protein</keyword>
<evidence type="ECO:0000313" key="2">
    <source>
        <dbReference type="EMBL" id="ARW57996.1"/>
    </source>
</evidence>
<dbReference type="InterPro" id="IPR031743">
    <property type="entry name" value="Soc"/>
</dbReference>
<evidence type="ECO:0000256" key="1">
    <source>
        <dbReference type="HAMAP-Rule" id="MF_04115"/>
    </source>
</evidence>
<organism evidence="2 3">
    <name type="scientific">Serratia phage X20</name>
    <dbReference type="NCBI Taxonomy" id="2006942"/>
    <lineage>
        <taxon>Viruses</taxon>
        <taxon>Duplodnaviria</taxon>
        <taxon>Heunggongvirae</taxon>
        <taxon>Uroviricota</taxon>
        <taxon>Caudoviricetes</taxon>
        <taxon>Pantevenvirales</taxon>
        <taxon>Straboviridae</taxon>
        <taxon>Tevenvirinae</taxon>
        <taxon>Winklervirus</taxon>
        <taxon>Winklervirus xtwenty</taxon>
    </lineage>
</organism>
<accession>A0A1Z1LYU0</accession>
<comment type="similarity">
    <text evidence="1">Belongs to the Tevenvirinae Soc family.</text>
</comment>
<keyword evidence="1" id="KW-1232">Capsid decoration protein</keyword>
<name>A0A1Z1LYU0_9CAUD</name>
<proteinExistence type="inferred from homology"/>
<comment type="subunit">
    <text evidence="1">Homotrimer. Interacts with the major capsid protein; three soc molecules associate with each interface between the major capsid protein facets.</text>
</comment>
<sequence>MGSYVNIKTFDHTTSEGEVKGKEVSIAFELYSDVHRIANAHYQTFPSEKAAYATVFEVTQRDEWIAANEEMFKATPPDPEGSE</sequence>
<dbReference type="InterPro" id="IPR038151">
    <property type="entry name" value="Soc_sf"/>
</dbReference>
<dbReference type="Pfam" id="PF16855">
    <property type="entry name" value="Soc"/>
    <property type="match status" value="1"/>
</dbReference>
<keyword evidence="3" id="KW-1185">Reference proteome</keyword>